<dbReference type="Pfam" id="PF06056">
    <property type="entry name" value="Terminase_5"/>
    <property type="match status" value="1"/>
</dbReference>
<dbReference type="KEGG" id="pdt:Prede_2499"/>
<organism evidence="4 5">
    <name type="scientific">Prevotella dentalis (strain ATCC 49559 / DSM 3688 / JCM 13448 / NCTC 12043 / ES 2772)</name>
    <name type="common">Mitsuokella dentalis</name>
    <dbReference type="NCBI Taxonomy" id="908937"/>
    <lineage>
        <taxon>Bacteria</taxon>
        <taxon>Pseudomonadati</taxon>
        <taxon>Bacteroidota</taxon>
        <taxon>Bacteroidia</taxon>
        <taxon>Bacteroidales</taxon>
        <taxon>Prevotellaceae</taxon>
        <taxon>Prevotella</taxon>
    </lineage>
</organism>
<evidence type="ECO:0000313" key="3">
    <source>
        <dbReference type="EMBL" id="AGB29824.1"/>
    </source>
</evidence>
<dbReference type="eggNOG" id="COG5484">
    <property type="taxonomic scope" value="Bacteria"/>
</dbReference>
<protein>
    <submittedName>
        <fullName evidence="2">ATPase subunit of terminase (GpP-like)</fullName>
    </submittedName>
</protein>
<dbReference type="Proteomes" id="UP000010862">
    <property type="component" value="Chromosome 2"/>
</dbReference>
<evidence type="ECO:0000313" key="5">
    <source>
        <dbReference type="Proteomes" id="UP000007820"/>
    </source>
</evidence>
<dbReference type="STRING" id="908937.Prede_2499"/>
<dbReference type="EMBL" id="AFPW01000053">
    <property type="protein sequence ID" value="EGQ11459.1"/>
    <property type="molecule type" value="Genomic_DNA"/>
</dbReference>
<reference evidence="2" key="2">
    <citation type="submission" date="2012-02" db="EMBL/GenBank/DDBJ databases">
        <title>Complete sequence of chromosome 2 of Prevotella dentalis DSM 3688.</title>
        <authorList>
            <consortium name="US DOE Joint Genome Institute (JGI-PGF)"/>
            <person name="Lucas S."/>
            <person name="Copeland A."/>
            <person name="Lapidus A."/>
            <person name="Glavina del Rio T."/>
            <person name="Dalin E."/>
            <person name="Tice H."/>
            <person name="Bruce D."/>
            <person name="Goodwin L."/>
            <person name="Pitluck S."/>
            <person name="Peters L."/>
            <person name="Mikhailova N."/>
            <person name="Chertkov O."/>
            <person name="Kyrpides N."/>
            <person name="Mavromatis K."/>
            <person name="Ivanova N."/>
            <person name="Brettin T."/>
            <person name="Detter J.C."/>
            <person name="Han C."/>
            <person name="Larimer F."/>
            <person name="Land M."/>
            <person name="Hauser L."/>
            <person name="Markowitz V."/>
            <person name="Cheng J.-F."/>
            <person name="Hugenholtz P."/>
            <person name="Woyke T."/>
            <person name="Wu D."/>
            <person name="Gronow S."/>
            <person name="Wellnitz S."/>
            <person name="Brambilla E."/>
            <person name="Klenk H.-P."/>
            <person name="Eisen J.A."/>
        </authorList>
    </citation>
    <scope>NUCLEOTIDE SEQUENCE</scope>
    <source>
        <strain evidence="2">DSM 3688</strain>
    </source>
</reference>
<name>F9D793_PREDD</name>
<evidence type="ECO:0000313" key="6">
    <source>
        <dbReference type="Proteomes" id="UP000010862"/>
    </source>
</evidence>
<proteinExistence type="predicted"/>
<dbReference type="Proteomes" id="UP000007820">
    <property type="component" value="Unassembled WGS sequence"/>
</dbReference>
<dbReference type="PATRIC" id="fig|908937.9.peg.2641"/>
<dbReference type="InterPro" id="IPR010332">
    <property type="entry name" value="ATPase_terminase-su_N"/>
</dbReference>
<dbReference type="AlphaFoldDB" id="F9D793"/>
<dbReference type="KEGG" id="pdt:Prede_2590"/>
<dbReference type="EMBL" id="CP003369">
    <property type="protein sequence ID" value="AGB29745.1"/>
    <property type="molecule type" value="Genomic_DNA"/>
</dbReference>
<reference evidence="4 5" key="1">
    <citation type="submission" date="2011-04" db="EMBL/GenBank/DDBJ databases">
        <authorList>
            <person name="Muzny D."/>
            <person name="Qin X."/>
            <person name="Deng J."/>
            <person name="Jiang H."/>
            <person name="Liu Y."/>
            <person name="Qu J."/>
            <person name="Song X.-Z."/>
            <person name="Zhang L."/>
            <person name="Thornton R."/>
            <person name="Coyle M."/>
            <person name="Francisco L."/>
            <person name="Jackson L."/>
            <person name="Javaid M."/>
            <person name="Korchina V."/>
            <person name="Kovar C."/>
            <person name="Mata R."/>
            <person name="Mathew T."/>
            <person name="Ngo R."/>
            <person name="Nguyen L."/>
            <person name="Nguyen N."/>
            <person name="Okwuonu G."/>
            <person name="Ongeri F."/>
            <person name="Pham C."/>
            <person name="Simmons D."/>
            <person name="Wilczek-Boney K."/>
            <person name="Hale W."/>
            <person name="Jakkamsetti A."/>
            <person name="Pham P."/>
            <person name="Ruth R."/>
            <person name="San Lucas F."/>
            <person name="Warren J."/>
            <person name="Zhang J."/>
            <person name="Zhao Z."/>
            <person name="Zhou C."/>
            <person name="Zhu D."/>
            <person name="Lee S."/>
            <person name="Bess C."/>
            <person name="Blankenburg K."/>
            <person name="Forbes L."/>
            <person name="Fu Q."/>
            <person name="Gubbala S."/>
            <person name="Hirani K."/>
            <person name="Jayaseelan J.C."/>
            <person name="Lara F."/>
            <person name="Munidasa M."/>
            <person name="Palculict T."/>
            <person name="Patil S."/>
            <person name="Pu L.-L."/>
            <person name="Saada N."/>
            <person name="Tang L."/>
            <person name="Weissenberger G."/>
            <person name="Zhu Y."/>
            <person name="Hemphill L."/>
            <person name="Shang Y."/>
            <person name="Youmans B."/>
            <person name="Ayvaz T."/>
            <person name="Ross M."/>
            <person name="Santibanez J."/>
            <person name="Aqrawi P."/>
            <person name="Gross S."/>
            <person name="Joshi V."/>
            <person name="Fowler G."/>
            <person name="Nazareth L."/>
            <person name="Reid J."/>
            <person name="Worley K."/>
            <person name="Petrosino J."/>
            <person name="Highlander S."/>
            <person name="Gibbs R."/>
        </authorList>
    </citation>
    <scope>NUCLEOTIDE SEQUENCE [LARGE SCALE GENOMIC DNA]</scope>
    <source>
        <strain evidence="4 5">DSM 3688</strain>
    </source>
</reference>
<evidence type="ECO:0000313" key="2">
    <source>
        <dbReference type="EMBL" id="AGB29745.1"/>
    </source>
</evidence>
<keyword evidence="6" id="KW-1185">Reference proteome</keyword>
<dbReference type="OrthoDB" id="1068999at2"/>
<dbReference type="EMBL" id="CP003369">
    <property type="protein sequence ID" value="AGB29824.1"/>
    <property type="molecule type" value="Genomic_DNA"/>
</dbReference>
<evidence type="ECO:0000313" key="4">
    <source>
        <dbReference type="EMBL" id="EGQ11459.1"/>
    </source>
</evidence>
<dbReference type="HOGENOM" id="CLU_119051_0_0_10"/>
<dbReference type="RefSeq" id="WP_005847871.1">
    <property type="nucleotide sequence ID" value="NC_019968.1"/>
</dbReference>
<accession>F9D793</accession>
<sequence>MATKKELETKKELARILFMQGEQQKDIAVHTGVSAPTITKWVNAESWREQRAAQSITRPELINKLLLSIDNLVEDINRSGDPKAIANLGDKLSKLSSTVQKLDKKASVVDVVEIFMDFSRWLQSRGEFDTSATADFIRKVNTYQDIYLNERVSQK</sequence>
<gene>
    <name evidence="2" type="ordered locus">Prede_2499</name>
    <name evidence="3" type="ordered locus">Prede_2590</name>
    <name evidence="4" type="ORF">HMPREF9136_2721</name>
</gene>
<feature type="domain" description="Terminase ATPase subunit N-terminal" evidence="1">
    <location>
        <begin position="12"/>
        <end position="58"/>
    </location>
</feature>
<evidence type="ECO:0000259" key="1">
    <source>
        <dbReference type="Pfam" id="PF06056"/>
    </source>
</evidence>